<dbReference type="InterPro" id="IPR043472">
    <property type="entry name" value="Macro_dom-like"/>
</dbReference>
<gene>
    <name evidence="3" type="ORF">VMCG_03932</name>
</gene>
<dbReference type="Proteomes" id="UP000283895">
    <property type="component" value="Unassembled WGS sequence"/>
</dbReference>
<keyword evidence="4" id="KW-1185">Reference proteome</keyword>
<feature type="region of interest" description="Disordered" evidence="1">
    <location>
        <begin position="281"/>
        <end position="302"/>
    </location>
</feature>
<proteinExistence type="predicted"/>
<dbReference type="PANTHER" id="PTHR35596">
    <property type="entry name" value="DUF2263 DOMAIN-CONTAINING PROTEIN"/>
    <property type="match status" value="1"/>
</dbReference>
<comment type="caution">
    <text evidence="3">The sequence shown here is derived from an EMBL/GenBank/DDBJ whole genome shotgun (WGS) entry which is preliminary data.</text>
</comment>
<reference evidence="3 4" key="1">
    <citation type="submission" date="2015-09" db="EMBL/GenBank/DDBJ databases">
        <title>Host preference determinants of Valsa canker pathogens revealed by comparative genomics.</title>
        <authorList>
            <person name="Yin Z."/>
            <person name="Huang L."/>
        </authorList>
    </citation>
    <scope>NUCLEOTIDE SEQUENCE [LARGE SCALE GENOMIC DNA]</scope>
    <source>
        <strain evidence="3 4">03-1</strain>
    </source>
</reference>
<name>A0A423WUY0_9PEZI</name>
<evidence type="ECO:0000256" key="1">
    <source>
        <dbReference type="SAM" id="MobiDB-lite"/>
    </source>
</evidence>
<dbReference type="STRING" id="356882.A0A423WUY0"/>
<evidence type="ECO:0000313" key="3">
    <source>
        <dbReference type="EMBL" id="ROW07341.1"/>
    </source>
</evidence>
<dbReference type="OrthoDB" id="2440523at2759"/>
<feature type="compositionally biased region" description="Low complexity" evidence="1">
    <location>
        <begin position="289"/>
        <end position="302"/>
    </location>
</feature>
<organism evidence="3 4">
    <name type="scientific">Cytospora schulzeri</name>
    <dbReference type="NCBI Taxonomy" id="448051"/>
    <lineage>
        <taxon>Eukaryota</taxon>
        <taxon>Fungi</taxon>
        <taxon>Dikarya</taxon>
        <taxon>Ascomycota</taxon>
        <taxon>Pezizomycotina</taxon>
        <taxon>Sordariomycetes</taxon>
        <taxon>Sordariomycetidae</taxon>
        <taxon>Diaporthales</taxon>
        <taxon>Cytosporaceae</taxon>
        <taxon>Cytospora</taxon>
    </lineage>
</organism>
<feature type="domain" description="Microbial-type PARG catalytic" evidence="2">
    <location>
        <begin position="50"/>
        <end position="156"/>
    </location>
</feature>
<dbReference type="Pfam" id="PF10021">
    <property type="entry name" value="PARG_cat_microb"/>
    <property type="match status" value="1"/>
</dbReference>
<dbReference type="EMBL" id="LKEA01000008">
    <property type="protein sequence ID" value="ROW07341.1"/>
    <property type="molecule type" value="Genomic_DNA"/>
</dbReference>
<evidence type="ECO:0000259" key="2">
    <source>
        <dbReference type="Pfam" id="PF10021"/>
    </source>
</evidence>
<evidence type="ECO:0000313" key="4">
    <source>
        <dbReference type="Proteomes" id="UP000283895"/>
    </source>
</evidence>
<dbReference type="AlphaFoldDB" id="A0A423WUY0"/>
<dbReference type="Gene3D" id="3.40.220.10">
    <property type="entry name" value="Leucine Aminopeptidase, subunit E, domain 1"/>
    <property type="match status" value="1"/>
</dbReference>
<dbReference type="InterPro" id="IPR019261">
    <property type="entry name" value="PARG_cat_microbial"/>
</dbReference>
<sequence length="342" mass="37808">MPPGSSSKSSKPKPSEVAAQTKKYIIPHIRKHHASTWPLYSYLFPKPLSYTPDMFPARPVSLSNPNFWVYTTDPVDFAIGWAATNNTKVAFICAANEKRPGGDWETGVVGYEERLCRRSTLSATIATPGPAKYAPDGHYPIPLEGGIYSDKVVVFRGPHDKYEERKPEDWRALPVVSVAPMRWPKLQANGTKYSFSDEREMAKNKLRAALTICAYNDIRSVVIGDFGLGNSYRNPPQEMAELWREVFLWDTNLRGRIENVAFVFEDAAQSTTRLILEDAAKKNKGSGGSSSSKGKGKSSSLSSGIAGCPMDVDIFRHVFDSAEIHRVASQGDPRMGLGNLMS</sequence>
<accession>A0A423WUY0</accession>
<protein>
    <recommendedName>
        <fullName evidence="2">Microbial-type PARG catalytic domain-containing protein</fullName>
    </recommendedName>
</protein>
<dbReference type="PANTHER" id="PTHR35596:SF2">
    <property type="entry name" value="MICROBIAL-TYPE PARG CATALYTIC DOMAIN-CONTAINING PROTEIN"/>
    <property type="match status" value="1"/>
</dbReference>